<dbReference type="AlphaFoldDB" id="A0A0T6LQW9"/>
<keyword evidence="8" id="KW-1185">Reference proteome</keyword>
<evidence type="ECO:0000256" key="2">
    <source>
        <dbReference type="ARBA" id="ARBA00022737"/>
    </source>
</evidence>
<keyword evidence="1 6" id="KW-0732">Signal</keyword>
<sequence>MRHRTFAAASTLAACVLSLVTAQASAQAEESDRSAAANGTTAATRVTDDFNGDGHRDLAIGTPNATVNGRTDAGSVVITYGTPTGIDPTRRAVLTQDSSLVPGAAEQGDRFGAAITSADLDNDGYGDLVIGSPGEDLAEPNDQGSVSILWGGPKGPATATTIHESYGTFESSLGRALAVGHFDLDDKLDLAIVSATSLWVTEGGVTRTSTPPLRYVDNPMSEPVFRGRDTNGAASGRTAGGETDQLAVFGSRGTKPYTALFAVDDSGKLELQSEKTLGNDDDTGYSAGAIGDVDADGYDDVVAGIPTANGGAGRIQILWGAPDGPGSAGTATYDQASLALGTSEAGDAFGHSVSVRDVTGDGLADIAVGSPGEDVGTYADAGSVALIKGAAQGTVPQGRTFHQGTAGVPGAVETGDRFGHAVRLYDATRDGHADLALTAPDENAKNGTVWLLPGTTDGLTTTGSRSYDAADLGVTSTGTRFGSVLNR</sequence>
<keyword evidence="4" id="KW-0325">Glycoprotein</keyword>
<accession>A0A0T6LQW9</accession>
<feature type="chain" id="PRO_5038838845" description="Integrin-like protein" evidence="6">
    <location>
        <begin position="27"/>
        <end position="487"/>
    </location>
</feature>
<gene>
    <name evidence="7" type="ORF">AQ490_24880</name>
</gene>
<dbReference type="EMBL" id="LLZU01000022">
    <property type="protein sequence ID" value="KRV48510.1"/>
    <property type="molecule type" value="Genomic_DNA"/>
</dbReference>
<comment type="caution">
    <text evidence="7">The sequence shown here is derived from an EMBL/GenBank/DDBJ whole genome shotgun (WGS) entry which is preliminary data.</text>
</comment>
<dbReference type="Pfam" id="PF01839">
    <property type="entry name" value="FG-GAP"/>
    <property type="match status" value="5"/>
</dbReference>
<dbReference type="InterPro" id="IPR028994">
    <property type="entry name" value="Integrin_alpha_N"/>
</dbReference>
<evidence type="ECO:0000256" key="1">
    <source>
        <dbReference type="ARBA" id="ARBA00022729"/>
    </source>
</evidence>
<dbReference type="PROSITE" id="PS51470">
    <property type="entry name" value="FG_GAP"/>
    <property type="match status" value="2"/>
</dbReference>
<evidence type="ECO:0000313" key="8">
    <source>
        <dbReference type="Proteomes" id="UP000050867"/>
    </source>
</evidence>
<proteinExistence type="predicted"/>
<keyword evidence="2" id="KW-0677">Repeat</keyword>
<organism evidence="7 8">
    <name type="scientific">Wenjunlia vitaminophila</name>
    <name type="common">Streptomyces vitaminophilus</name>
    <dbReference type="NCBI Taxonomy" id="76728"/>
    <lineage>
        <taxon>Bacteria</taxon>
        <taxon>Bacillati</taxon>
        <taxon>Actinomycetota</taxon>
        <taxon>Actinomycetes</taxon>
        <taxon>Kitasatosporales</taxon>
        <taxon>Streptomycetaceae</taxon>
        <taxon>Wenjunlia</taxon>
    </lineage>
</organism>
<dbReference type="OrthoDB" id="344301at2"/>
<dbReference type="GO" id="GO:0007155">
    <property type="term" value="P:cell adhesion"/>
    <property type="evidence" value="ECO:0007669"/>
    <property type="project" value="InterPro"/>
</dbReference>
<dbReference type="SMART" id="SM00191">
    <property type="entry name" value="Int_alpha"/>
    <property type="match status" value="5"/>
</dbReference>
<dbReference type="GO" id="GO:0016787">
    <property type="term" value="F:hydrolase activity"/>
    <property type="evidence" value="ECO:0007669"/>
    <property type="project" value="UniProtKB-KW"/>
</dbReference>
<evidence type="ECO:0000313" key="7">
    <source>
        <dbReference type="EMBL" id="KRV48510.1"/>
    </source>
</evidence>
<reference evidence="7 8" key="1">
    <citation type="submission" date="2015-10" db="EMBL/GenBank/DDBJ databases">
        <title>Draft genome sequence of pyrrolomycin-producing Streptomyces vitaminophilus.</title>
        <authorList>
            <person name="Graham D.E."/>
            <person name="Mahan K.M."/>
            <person name="Klingeman D.M."/>
            <person name="Hettich R.L."/>
            <person name="Parry R.J."/>
        </authorList>
    </citation>
    <scope>NUCLEOTIDE SEQUENCE [LARGE SCALE GENOMIC DNA]</scope>
    <source>
        <strain evidence="7 8">ATCC 31673</strain>
    </source>
</reference>
<evidence type="ECO:0000256" key="3">
    <source>
        <dbReference type="ARBA" id="ARBA00022801"/>
    </source>
</evidence>
<dbReference type="SUPFAM" id="SSF69318">
    <property type="entry name" value="Integrin alpha N-terminal domain"/>
    <property type="match status" value="1"/>
</dbReference>
<evidence type="ECO:0008006" key="9">
    <source>
        <dbReference type="Google" id="ProtNLM"/>
    </source>
</evidence>
<dbReference type="eggNOG" id="COG5555">
    <property type="taxonomic scope" value="Bacteria"/>
</dbReference>
<dbReference type="RefSeq" id="WP_018385881.1">
    <property type="nucleotide sequence ID" value="NZ_LLZU01000022.1"/>
</dbReference>
<dbReference type="PANTHER" id="PTHR23221:SF7">
    <property type="entry name" value="PHOSPHATIDYLINOSITOL-GLYCAN-SPECIFIC PHOSPHOLIPASE D"/>
    <property type="match status" value="1"/>
</dbReference>
<dbReference type="InterPro" id="IPR013519">
    <property type="entry name" value="Int_alpha_beta-p"/>
</dbReference>
<dbReference type="PANTHER" id="PTHR23221">
    <property type="entry name" value="GLYCOSYLPHOSPHATIDYLINOSITOL PHOSPHOLIPASE D"/>
    <property type="match status" value="1"/>
</dbReference>
<evidence type="ECO:0000256" key="6">
    <source>
        <dbReference type="SAM" id="SignalP"/>
    </source>
</evidence>
<dbReference type="GO" id="GO:0008305">
    <property type="term" value="C:integrin complex"/>
    <property type="evidence" value="ECO:0007669"/>
    <property type="project" value="InterPro"/>
</dbReference>
<evidence type="ECO:0000256" key="4">
    <source>
        <dbReference type="ARBA" id="ARBA00023180"/>
    </source>
</evidence>
<dbReference type="PROSITE" id="PS51257">
    <property type="entry name" value="PROKAR_LIPOPROTEIN"/>
    <property type="match status" value="1"/>
</dbReference>
<dbReference type="STRING" id="76728.AQ490_24880"/>
<dbReference type="Proteomes" id="UP000050867">
    <property type="component" value="Unassembled WGS sequence"/>
</dbReference>
<name>A0A0T6LQW9_WENVI</name>
<dbReference type="InterPro" id="IPR013517">
    <property type="entry name" value="FG-GAP"/>
</dbReference>
<dbReference type="PRINTS" id="PR01185">
    <property type="entry name" value="INTEGRINA"/>
</dbReference>
<dbReference type="InterPro" id="IPR000413">
    <property type="entry name" value="Integrin_alpha"/>
</dbReference>
<feature type="region of interest" description="Disordered" evidence="5">
    <location>
        <begin position="28"/>
        <end position="57"/>
    </location>
</feature>
<evidence type="ECO:0000256" key="5">
    <source>
        <dbReference type="SAM" id="MobiDB-lite"/>
    </source>
</evidence>
<protein>
    <recommendedName>
        <fullName evidence="9">Integrin-like protein</fullName>
    </recommendedName>
</protein>
<dbReference type="Gene3D" id="2.130.10.130">
    <property type="entry name" value="Integrin alpha, N-terminal"/>
    <property type="match status" value="3"/>
</dbReference>
<feature type="signal peptide" evidence="6">
    <location>
        <begin position="1"/>
        <end position="26"/>
    </location>
</feature>
<keyword evidence="3" id="KW-0378">Hydrolase</keyword>
<feature type="compositionally biased region" description="Basic and acidic residues" evidence="5">
    <location>
        <begin position="46"/>
        <end position="57"/>
    </location>
</feature>